<gene>
    <name evidence="2" type="ORF">J27TS8_08360</name>
</gene>
<keyword evidence="1" id="KW-0446">Lipid-binding</keyword>
<accession>A0A920BSC2</accession>
<dbReference type="Proteomes" id="UP000682111">
    <property type="component" value="Unassembled WGS sequence"/>
</dbReference>
<dbReference type="PROSITE" id="PS51482">
    <property type="entry name" value="DEGV"/>
    <property type="match status" value="1"/>
</dbReference>
<organism evidence="2 3">
    <name type="scientific">Robertmurraya siralis</name>
    <dbReference type="NCBI Taxonomy" id="77777"/>
    <lineage>
        <taxon>Bacteria</taxon>
        <taxon>Bacillati</taxon>
        <taxon>Bacillota</taxon>
        <taxon>Bacilli</taxon>
        <taxon>Bacillales</taxon>
        <taxon>Bacillaceae</taxon>
        <taxon>Robertmurraya</taxon>
    </lineage>
</organism>
<evidence type="ECO:0000313" key="2">
    <source>
        <dbReference type="EMBL" id="GIN60843.1"/>
    </source>
</evidence>
<dbReference type="GO" id="GO:0008289">
    <property type="term" value="F:lipid binding"/>
    <property type="evidence" value="ECO:0007669"/>
    <property type="project" value="UniProtKB-KW"/>
</dbReference>
<sequence>MKRIAWVTDSTASLDQELKQHSDLYAVPMSILLDGEQFLDHIDLTSEQLFQRLKSLKSPPKTSQPSVGEFKQLFDRLKRDYDVIVPILVSAKLSGTVSSSEQAAQLVDIPVITIDSKILSYPLTVQIKQGMKWLREGFPVEAIKEKIERLRETYEAYVLVGSLEQLHRSGRMSGLRYFLGSMLNIKPIIQVADGELTIKDKARSEKKAKDKIVNYLRESYEKYNFKEVYILYGLHQRAALEWKNELELHFPSLHFSCHPLGATIGVHAGEDTIGISWYNGLQRPDK</sequence>
<dbReference type="SUPFAM" id="SSF82549">
    <property type="entry name" value="DAK1/DegV-like"/>
    <property type="match status" value="1"/>
</dbReference>
<evidence type="ECO:0000256" key="1">
    <source>
        <dbReference type="ARBA" id="ARBA00023121"/>
    </source>
</evidence>
<reference evidence="2" key="1">
    <citation type="submission" date="2021-03" db="EMBL/GenBank/DDBJ databases">
        <title>Antimicrobial resistance genes in bacteria isolated from Japanese honey, and their potential for conferring macrolide and lincosamide resistance in the American foulbrood pathogen Paenibacillus larvae.</title>
        <authorList>
            <person name="Okamoto M."/>
            <person name="Kumagai M."/>
            <person name="Kanamori H."/>
            <person name="Takamatsu D."/>
        </authorList>
    </citation>
    <scope>NUCLEOTIDE SEQUENCE</scope>
    <source>
        <strain evidence="2">J27TS8</strain>
    </source>
</reference>
<dbReference type="InterPro" id="IPR043168">
    <property type="entry name" value="DegV_C"/>
</dbReference>
<protein>
    <recommendedName>
        <fullName evidence="4">DegV family protein</fullName>
    </recommendedName>
</protein>
<dbReference type="NCBIfam" id="TIGR00762">
    <property type="entry name" value="DegV"/>
    <property type="match status" value="1"/>
</dbReference>
<dbReference type="InterPro" id="IPR003797">
    <property type="entry name" value="DegV"/>
</dbReference>
<dbReference type="PANTHER" id="PTHR33434:SF2">
    <property type="entry name" value="FATTY ACID-BINDING PROTEIN TM_1468"/>
    <property type="match status" value="1"/>
</dbReference>
<evidence type="ECO:0000313" key="3">
    <source>
        <dbReference type="Proteomes" id="UP000682111"/>
    </source>
</evidence>
<dbReference type="AlphaFoldDB" id="A0A920BSC2"/>
<proteinExistence type="predicted"/>
<evidence type="ECO:0008006" key="4">
    <source>
        <dbReference type="Google" id="ProtNLM"/>
    </source>
</evidence>
<dbReference type="InterPro" id="IPR050270">
    <property type="entry name" value="DegV_domain_contain"/>
</dbReference>
<keyword evidence="3" id="KW-1185">Reference proteome</keyword>
<dbReference type="Gene3D" id="3.30.1180.10">
    <property type="match status" value="1"/>
</dbReference>
<dbReference type="PANTHER" id="PTHR33434">
    <property type="entry name" value="DEGV DOMAIN-CONTAINING PROTEIN DR_1986-RELATED"/>
    <property type="match status" value="1"/>
</dbReference>
<dbReference type="EMBL" id="BORC01000001">
    <property type="protein sequence ID" value="GIN60843.1"/>
    <property type="molecule type" value="Genomic_DNA"/>
</dbReference>
<dbReference type="Gene3D" id="3.40.50.10170">
    <property type="match status" value="1"/>
</dbReference>
<comment type="caution">
    <text evidence="2">The sequence shown here is derived from an EMBL/GenBank/DDBJ whole genome shotgun (WGS) entry which is preliminary data.</text>
</comment>
<dbReference type="Pfam" id="PF02645">
    <property type="entry name" value="DegV"/>
    <property type="match status" value="1"/>
</dbReference>
<dbReference type="RefSeq" id="WP_095306455.1">
    <property type="nucleotide sequence ID" value="NZ_BORC01000001.1"/>
</dbReference>
<name>A0A920BSC2_9BACI</name>